<dbReference type="GO" id="GO:0046872">
    <property type="term" value="F:metal ion binding"/>
    <property type="evidence" value="ECO:0007669"/>
    <property type="project" value="UniProtKB-KW"/>
</dbReference>
<dbReference type="InterPro" id="IPR055518">
    <property type="entry name" value="DUF7092"/>
</dbReference>
<dbReference type="HOGENOM" id="CLU_029002_0_2_0"/>
<evidence type="ECO:0000256" key="1">
    <source>
        <dbReference type="ARBA" id="ARBA00022670"/>
    </source>
</evidence>
<keyword evidence="11" id="KW-1185">Reference proteome</keyword>
<dbReference type="Pfam" id="PF23368">
    <property type="entry name" value="DUF7092"/>
    <property type="match status" value="1"/>
</dbReference>
<evidence type="ECO:0000259" key="9">
    <source>
        <dbReference type="Pfam" id="PF23368"/>
    </source>
</evidence>
<dbReference type="PANTHER" id="PTHR22726:SF1">
    <property type="entry name" value="METALLOENDOPEPTIDASE OMA1, MITOCHONDRIAL"/>
    <property type="match status" value="1"/>
</dbReference>
<keyword evidence="7" id="KW-0472">Membrane</keyword>
<evidence type="ECO:0000256" key="3">
    <source>
        <dbReference type="ARBA" id="ARBA00022801"/>
    </source>
</evidence>
<organism evidence="10 11">
    <name type="scientific">Nitrospira defluvii</name>
    <dbReference type="NCBI Taxonomy" id="330214"/>
    <lineage>
        <taxon>Bacteria</taxon>
        <taxon>Pseudomonadati</taxon>
        <taxon>Nitrospirota</taxon>
        <taxon>Nitrospiria</taxon>
        <taxon>Nitrospirales</taxon>
        <taxon>Nitrospiraceae</taxon>
        <taxon>Nitrospira</taxon>
    </lineage>
</organism>
<protein>
    <submittedName>
        <fullName evidence="10">Putative Peptidase, family M48</fullName>
    </submittedName>
</protein>
<dbReference type="EMBL" id="FP929003">
    <property type="protein sequence ID" value="CBK40086.1"/>
    <property type="molecule type" value="Genomic_DNA"/>
</dbReference>
<dbReference type="AlphaFoldDB" id="D8PA27"/>
<keyword evidence="7" id="KW-1133">Transmembrane helix</keyword>
<accession>D8PA27</accession>
<keyword evidence="5 6" id="KW-0482">Metalloprotease</keyword>
<dbReference type="Pfam" id="PF01435">
    <property type="entry name" value="Peptidase_M48"/>
    <property type="match status" value="1"/>
</dbReference>
<dbReference type="KEGG" id="nde:NIDE0306"/>
<comment type="similarity">
    <text evidence="6">Belongs to the peptidase M48 family.</text>
</comment>
<evidence type="ECO:0000256" key="7">
    <source>
        <dbReference type="SAM" id="Phobius"/>
    </source>
</evidence>
<name>D8PA27_9BACT</name>
<feature type="domain" description="DUF7092" evidence="9">
    <location>
        <begin position="6"/>
        <end position="62"/>
    </location>
</feature>
<keyword evidence="7" id="KW-0812">Transmembrane</keyword>
<evidence type="ECO:0000256" key="6">
    <source>
        <dbReference type="RuleBase" id="RU003983"/>
    </source>
</evidence>
<evidence type="ECO:0000256" key="5">
    <source>
        <dbReference type="ARBA" id="ARBA00023049"/>
    </source>
</evidence>
<feature type="transmembrane region" description="Helical" evidence="7">
    <location>
        <begin position="102"/>
        <end position="123"/>
    </location>
</feature>
<dbReference type="Gene3D" id="3.30.2010.10">
    <property type="entry name" value="Metalloproteases ('zincins'), catalytic domain"/>
    <property type="match status" value="1"/>
</dbReference>
<dbReference type="GO" id="GO:0016020">
    <property type="term" value="C:membrane"/>
    <property type="evidence" value="ECO:0007669"/>
    <property type="project" value="TreeGrafter"/>
</dbReference>
<comment type="cofactor">
    <cofactor evidence="6">
        <name>Zn(2+)</name>
        <dbReference type="ChEBI" id="CHEBI:29105"/>
    </cofactor>
    <text evidence="6">Binds 1 zinc ion per subunit.</text>
</comment>
<keyword evidence="1 6" id="KW-0645">Protease</keyword>
<keyword evidence="4 6" id="KW-0862">Zinc</keyword>
<evidence type="ECO:0000313" key="10">
    <source>
        <dbReference type="EMBL" id="CBK40086.1"/>
    </source>
</evidence>
<proteinExistence type="inferred from homology"/>
<keyword evidence="2" id="KW-0479">Metal-binding</keyword>
<reference evidence="10 11" key="1">
    <citation type="journal article" date="2010" name="Proc. Natl. Acad. Sci. U.S.A.">
        <title>A Nitrospira metagenome illuminates the physiology and evolution of globally important nitrite-oxidizing bacteria.</title>
        <authorList>
            <person name="Lucker S."/>
            <person name="Wagner M."/>
            <person name="Maixner F."/>
            <person name="Pelletier E."/>
            <person name="Koch H."/>
            <person name="Vacherie B."/>
            <person name="Rattei T."/>
            <person name="Sinninghe Damste J."/>
            <person name="Spieck E."/>
            <person name="Le Paslier D."/>
            <person name="Daims H."/>
        </authorList>
    </citation>
    <scope>NUCLEOTIDE SEQUENCE [LARGE SCALE GENOMIC DNA]</scope>
</reference>
<feature type="domain" description="Peptidase M48" evidence="8">
    <location>
        <begin position="170"/>
        <end position="337"/>
    </location>
</feature>
<evidence type="ECO:0000256" key="4">
    <source>
        <dbReference type="ARBA" id="ARBA00022833"/>
    </source>
</evidence>
<dbReference type="Proteomes" id="UP000001660">
    <property type="component" value="Chromosome"/>
</dbReference>
<dbReference type="eggNOG" id="COG4783">
    <property type="taxonomic scope" value="Bacteria"/>
</dbReference>
<evidence type="ECO:0000256" key="2">
    <source>
        <dbReference type="ARBA" id="ARBA00022723"/>
    </source>
</evidence>
<dbReference type="OrthoDB" id="9810445at2"/>
<sequence length="380" mass="40988">MPTSRSAHYLDGRTATRHRVTLTVTPATLHIAMPDGSAKQWPYDEIRQTQGTYRGEPVRLEFGPEPAEAIVISTAALLKDIHGAAPALARHFHNPARRNARIGWTAGAAVAVTLMVVGLYRWGIPGIASAATPYIPVAWEESLGRQVVAHLAPETQQCRNPERLRKLDLIVQTLAATYPESPYRITLSVVDDPTINAFAAPGGRVVILRGLLERTASPDQLAGVLAHELQHIYQRHTTKAILEQTAATLLLTAVSGDMSGGLAWGLEGARTMGSLHYSRTHETEADLEGLRMMQAARLDPAAMIAFYGTMERGAQDQVGPPAFLSTHPDMGERLATLIALAAPPPSDAQRLLPGEDWKDIRSLCRLQAGGPSASTSPDLP</sequence>
<dbReference type="CDD" id="cd07332">
    <property type="entry name" value="M48C_Oma1_like"/>
    <property type="match status" value="1"/>
</dbReference>
<evidence type="ECO:0000259" key="8">
    <source>
        <dbReference type="Pfam" id="PF01435"/>
    </source>
</evidence>
<dbReference type="GO" id="GO:0004222">
    <property type="term" value="F:metalloendopeptidase activity"/>
    <property type="evidence" value="ECO:0007669"/>
    <property type="project" value="InterPro"/>
</dbReference>
<evidence type="ECO:0000313" key="11">
    <source>
        <dbReference type="Proteomes" id="UP000001660"/>
    </source>
</evidence>
<dbReference type="InterPro" id="IPR051156">
    <property type="entry name" value="Mito/Outer_Membr_Metalloprot"/>
</dbReference>
<keyword evidence="3 6" id="KW-0378">Hydrolase</keyword>
<dbReference type="PANTHER" id="PTHR22726">
    <property type="entry name" value="METALLOENDOPEPTIDASE OMA1"/>
    <property type="match status" value="1"/>
</dbReference>
<dbReference type="GO" id="GO:0051603">
    <property type="term" value="P:proteolysis involved in protein catabolic process"/>
    <property type="evidence" value="ECO:0007669"/>
    <property type="project" value="TreeGrafter"/>
</dbReference>
<dbReference type="InterPro" id="IPR001915">
    <property type="entry name" value="Peptidase_M48"/>
</dbReference>
<dbReference type="STRING" id="330214.NIDE0306"/>
<gene>
    <name evidence="10" type="ORF">NIDE0306</name>
</gene>